<accession>A0ABD5XBF0</accession>
<proteinExistence type="predicted"/>
<dbReference type="RefSeq" id="WP_267637058.1">
    <property type="nucleotide sequence ID" value="NZ_JAODIY010000009.1"/>
</dbReference>
<name>A0ABD5XBF0_9EURY</name>
<evidence type="ECO:0000313" key="3">
    <source>
        <dbReference type="Proteomes" id="UP001596414"/>
    </source>
</evidence>
<dbReference type="Proteomes" id="UP001596414">
    <property type="component" value="Unassembled WGS sequence"/>
</dbReference>
<feature type="compositionally biased region" description="Basic and acidic residues" evidence="1">
    <location>
        <begin position="84"/>
        <end position="101"/>
    </location>
</feature>
<gene>
    <name evidence="2" type="ORF">ACFQJ7_13815</name>
</gene>
<dbReference type="EMBL" id="JBHSZQ010000047">
    <property type="protein sequence ID" value="MFC7127086.1"/>
    <property type="molecule type" value="Genomic_DNA"/>
</dbReference>
<evidence type="ECO:0000313" key="2">
    <source>
        <dbReference type="EMBL" id="MFC7127086.1"/>
    </source>
</evidence>
<feature type="region of interest" description="Disordered" evidence="1">
    <location>
        <begin position="80"/>
        <end position="101"/>
    </location>
</feature>
<sequence>MISGVPANAFAHVHGIVEIRSVFANDLGTSGKITAEVIWKAIPEAKTKIQQQTTDKRIEHQQVVYDIIASSEKIIRMSCTESTGARRAEDPADGADIRLET</sequence>
<evidence type="ECO:0000256" key="1">
    <source>
        <dbReference type="SAM" id="MobiDB-lite"/>
    </source>
</evidence>
<dbReference type="AlphaFoldDB" id="A0ABD5XBF0"/>
<protein>
    <submittedName>
        <fullName evidence="2">Uncharacterized protein</fullName>
    </submittedName>
</protein>
<organism evidence="2 3">
    <name type="scientific">Halovenus rubra</name>
    <dbReference type="NCBI Taxonomy" id="869890"/>
    <lineage>
        <taxon>Archaea</taxon>
        <taxon>Methanobacteriati</taxon>
        <taxon>Methanobacteriota</taxon>
        <taxon>Stenosarchaea group</taxon>
        <taxon>Halobacteria</taxon>
        <taxon>Halobacteriales</taxon>
        <taxon>Haloarculaceae</taxon>
        <taxon>Halovenus</taxon>
    </lineage>
</organism>
<comment type="caution">
    <text evidence="2">The sequence shown here is derived from an EMBL/GenBank/DDBJ whole genome shotgun (WGS) entry which is preliminary data.</text>
</comment>
<reference evidence="2 3" key="1">
    <citation type="journal article" date="2014" name="Int. J. Syst. Evol. Microbiol.">
        <title>Complete genome sequence of Corynebacterium casei LMG S-19264T (=DSM 44701T), isolated from a smear-ripened cheese.</title>
        <authorList>
            <consortium name="US DOE Joint Genome Institute (JGI-PGF)"/>
            <person name="Walter F."/>
            <person name="Albersmeier A."/>
            <person name="Kalinowski J."/>
            <person name="Ruckert C."/>
        </authorList>
    </citation>
    <scope>NUCLEOTIDE SEQUENCE [LARGE SCALE GENOMIC DNA]</scope>
    <source>
        <strain evidence="2 3">CGMCC 4.7215</strain>
    </source>
</reference>